<evidence type="ECO:0000313" key="4">
    <source>
        <dbReference type="Proteomes" id="UP001153387"/>
    </source>
</evidence>
<reference evidence="3 4" key="1">
    <citation type="submission" date="2022-10" db="EMBL/GenBank/DDBJ databases">
        <title>Comparative genomic analysis of Cohnella hashimotonis sp. nov., isolated from the International Space Station.</title>
        <authorList>
            <person name="Simpson A."/>
            <person name="Venkateswaran K."/>
        </authorList>
    </citation>
    <scope>NUCLEOTIDE SEQUENCE [LARGE SCALE GENOMIC DNA]</scope>
    <source>
        <strain evidence="3 4">DSM 18997</strain>
    </source>
</reference>
<dbReference type="GO" id="GO:0003677">
    <property type="term" value="F:DNA binding"/>
    <property type="evidence" value="ECO:0007669"/>
    <property type="project" value="UniProtKB-KW"/>
</dbReference>
<dbReference type="EMBL" id="JAPDHZ010000003">
    <property type="protein sequence ID" value="MDG0791445.1"/>
    <property type="molecule type" value="Genomic_DNA"/>
</dbReference>
<evidence type="ECO:0000256" key="1">
    <source>
        <dbReference type="ARBA" id="ARBA00023125"/>
    </source>
</evidence>
<evidence type="ECO:0000313" key="3">
    <source>
        <dbReference type="EMBL" id="MDG0791445.1"/>
    </source>
</evidence>
<gene>
    <name evidence="3" type="ORF">OMP38_11640</name>
</gene>
<organism evidence="3 4">
    <name type="scientific">Cohnella ginsengisoli</name>
    <dbReference type="NCBI Taxonomy" id="425004"/>
    <lineage>
        <taxon>Bacteria</taxon>
        <taxon>Bacillati</taxon>
        <taxon>Bacillota</taxon>
        <taxon>Bacilli</taxon>
        <taxon>Bacillales</taxon>
        <taxon>Paenibacillaceae</taxon>
        <taxon>Cohnella</taxon>
    </lineage>
</organism>
<keyword evidence="4" id="KW-1185">Reference proteome</keyword>
<accession>A0A9X4KKQ7</accession>
<feature type="domain" description="Integrase SAM-like N-terminal" evidence="2">
    <location>
        <begin position="27"/>
        <end position="104"/>
    </location>
</feature>
<proteinExistence type="predicted"/>
<dbReference type="AlphaFoldDB" id="A0A9X4KKQ7"/>
<comment type="caution">
    <text evidence="3">The sequence shown here is derived from an EMBL/GenBank/DDBJ whole genome shotgun (WGS) entry which is preliminary data.</text>
</comment>
<dbReference type="GO" id="GO:0015074">
    <property type="term" value="P:DNA integration"/>
    <property type="evidence" value="ECO:0007669"/>
    <property type="project" value="InterPro"/>
</dbReference>
<dbReference type="InterPro" id="IPR010998">
    <property type="entry name" value="Integrase_recombinase_N"/>
</dbReference>
<dbReference type="Gene3D" id="1.10.150.130">
    <property type="match status" value="1"/>
</dbReference>
<keyword evidence="1" id="KW-0238">DNA-binding</keyword>
<evidence type="ECO:0000259" key="2">
    <source>
        <dbReference type="Pfam" id="PF13495"/>
    </source>
</evidence>
<sequence>MRLEEHLYGECYIFQKMRHSKREPYEQQLRQQLQIRGYSGKTIQAYCGHVGRYMDYCDTVPKLNRQECLKKYMLALLEKKLSHAYVNQAISAIKFYDQKVLQIENPVPYIRPKKRKQASERPCAKGSENAARCLDQSEASSAIISYLFFGLAGWRSRATPNTGL</sequence>
<protein>
    <submittedName>
        <fullName evidence="3">Phage integrase N-terminal SAM-like domain-containing protein</fullName>
    </submittedName>
</protein>
<dbReference type="Proteomes" id="UP001153387">
    <property type="component" value="Unassembled WGS sequence"/>
</dbReference>
<name>A0A9X4KKQ7_9BACL</name>
<dbReference type="InterPro" id="IPR004107">
    <property type="entry name" value="Integrase_SAM-like_N"/>
</dbReference>
<dbReference type="Pfam" id="PF13495">
    <property type="entry name" value="Phage_int_SAM_4"/>
    <property type="match status" value="1"/>
</dbReference>